<dbReference type="EMBL" id="HBIN01006345">
    <property type="protein sequence ID" value="CAE0434335.1"/>
    <property type="molecule type" value="Transcribed_RNA"/>
</dbReference>
<dbReference type="GO" id="GO:0034399">
    <property type="term" value="C:nuclear periphery"/>
    <property type="evidence" value="ECO:0007669"/>
    <property type="project" value="TreeGrafter"/>
</dbReference>
<keyword evidence="4" id="KW-0175">Coiled coil</keyword>
<dbReference type="Pfam" id="PF05890">
    <property type="entry name" value="Ebp2"/>
    <property type="match status" value="1"/>
</dbReference>
<dbReference type="PANTHER" id="PTHR13028">
    <property type="entry name" value="RRNA PROCESSING PROTEIN EBNA1-BINDING PROTEIN-RELATED"/>
    <property type="match status" value="1"/>
</dbReference>
<evidence type="ECO:0000256" key="5">
    <source>
        <dbReference type="ARBA" id="ARBA00023242"/>
    </source>
</evidence>
<evidence type="ECO:0000313" key="7">
    <source>
        <dbReference type="EMBL" id="CAE0434335.1"/>
    </source>
</evidence>
<feature type="compositionally biased region" description="Acidic residues" evidence="6">
    <location>
        <begin position="55"/>
        <end position="65"/>
    </location>
</feature>
<dbReference type="PANTHER" id="PTHR13028:SF0">
    <property type="entry name" value="RRNA-PROCESSING PROTEIN EBP2-RELATED"/>
    <property type="match status" value="1"/>
</dbReference>
<evidence type="ECO:0000256" key="2">
    <source>
        <dbReference type="ARBA" id="ARBA00007336"/>
    </source>
</evidence>
<proteinExistence type="inferred from homology"/>
<dbReference type="GO" id="GO:0006364">
    <property type="term" value="P:rRNA processing"/>
    <property type="evidence" value="ECO:0007669"/>
    <property type="project" value="TreeGrafter"/>
</dbReference>
<accession>A0A7S3LM77</accession>
<dbReference type="GO" id="GO:0030687">
    <property type="term" value="C:preribosome, large subunit precursor"/>
    <property type="evidence" value="ECO:0007669"/>
    <property type="project" value="TreeGrafter"/>
</dbReference>
<feature type="compositionally biased region" description="Basic and acidic residues" evidence="6">
    <location>
        <begin position="27"/>
        <end position="36"/>
    </location>
</feature>
<dbReference type="AlphaFoldDB" id="A0A7S3LM77"/>
<evidence type="ECO:0000256" key="1">
    <source>
        <dbReference type="ARBA" id="ARBA00004604"/>
    </source>
</evidence>
<evidence type="ECO:0008006" key="8">
    <source>
        <dbReference type="Google" id="ProtNLM"/>
    </source>
</evidence>
<comment type="similarity">
    <text evidence="2">Belongs to the EBP2 family.</text>
</comment>
<feature type="region of interest" description="Disordered" evidence="6">
    <location>
        <begin position="200"/>
        <end position="337"/>
    </location>
</feature>
<feature type="compositionally biased region" description="Basic and acidic residues" evidence="6">
    <location>
        <begin position="200"/>
        <end position="225"/>
    </location>
</feature>
<feature type="region of interest" description="Disordered" evidence="6">
    <location>
        <begin position="1"/>
        <end position="101"/>
    </location>
</feature>
<dbReference type="InterPro" id="IPR008610">
    <property type="entry name" value="Ebp2"/>
</dbReference>
<feature type="compositionally biased region" description="Basic residues" evidence="6">
    <location>
        <begin position="39"/>
        <end position="49"/>
    </location>
</feature>
<comment type="subcellular location">
    <subcellularLocation>
        <location evidence="1">Nucleus</location>
        <location evidence="1">Nucleolus</location>
    </subcellularLocation>
</comment>
<evidence type="ECO:0000256" key="6">
    <source>
        <dbReference type="SAM" id="MobiDB-lite"/>
    </source>
</evidence>
<keyword evidence="5" id="KW-0539">Nucleus</keyword>
<dbReference type="GO" id="GO:0005730">
    <property type="term" value="C:nucleolus"/>
    <property type="evidence" value="ECO:0007669"/>
    <property type="project" value="UniProtKB-SubCell"/>
</dbReference>
<organism evidence="7">
    <name type="scientific">Aplanochytrium stocchinoi</name>
    <dbReference type="NCBI Taxonomy" id="215587"/>
    <lineage>
        <taxon>Eukaryota</taxon>
        <taxon>Sar</taxon>
        <taxon>Stramenopiles</taxon>
        <taxon>Bigyra</taxon>
        <taxon>Labyrinthulomycetes</taxon>
        <taxon>Thraustochytrida</taxon>
        <taxon>Thraustochytriidae</taxon>
        <taxon>Aplanochytrium</taxon>
    </lineage>
</organism>
<evidence type="ECO:0000256" key="3">
    <source>
        <dbReference type="ARBA" id="ARBA00022517"/>
    </source>
</evidence>
<feature type="compositionally biased region" description="Basic residues" evidence="6">
    <location>
        <begin position="320"/>
        <end position="337"/>
    </location>
</feature>
<sequence>MGKNKKKSSRSMSKKDEVNPEELVGAEELKLMEELKNSALRKVKQRKNKNKNDDANEELEETEMTAEERAEAEALKAIRADKNKNGKGGNAETPSRPFVNNKALLQERLDDIRLDPKFPFEETLAFVAEKELEIEEVEDDLKREVEFYNQALNAVKLSRKQLDKAGVKHMRPVDYFAEMVKSDKHMGRVKQHLLFEKQKMEGFERRKQQKEFKKYSKQLQAEKQKQKGAQKKKVKELANQYRGKTPDALATLGSSGMNKKRERATNNEAKFRQSAKRQAKDKKYGSGYVKGSKKNSAKSSADMSDFSTKKNKTAFPGMKAKIKKRPGKSRRMNRRSG</sequence>
<dbReference type="GO" id="GO:0042273">
    <property type="term" value="P:ribosomal large subunit biogenesis"/>
    <property type="evidence" value="ECO:0007669"/>
    <property type="project" value="TreeGrafter"/>
</dbReference>
<protein>
    <recommendedName>
        <fullName evidence="8">rRNA-processing protein EBP2</fullName>
    </recommendedName>
</protein>
<name>A0A7S3LM77_9STRA</name>
<keyword evidence="3" id="KW-0690">Ribosome biogenesis</keyword>
<feature type="compositionally biased region" description="Basic and acidic residues" evidence="6">
    <location>
        <begin position="66"/>
        <end position="84"/>
    </location>
</feature>
<evidence type="ECO:0000256" key="4">
    <source>
        <dbReference type="ARBA" id="ARBA00023054"/>
    </source>
</evidence>
<reference evidence="7" key="1">
    <citation type="submission" date="2021-01" db="EMBL/GenBank/DDBJ databases">
        <authorList>
            <person name="Corre E."/>
            <person name="Pelletier E."/>
            <person name="Niang G."/>
            <person name="Scheremetjew M."/>
            <person name="Finn R."/>
            <person name="Kale V."/>
            <person name="Holt S."/>
            <person name="Cochrane G."/>
            <person name="Meng A."/>
            <person name="Brown T."/>
            <person name="Cohen L."/>
        </authorList>
    </citation>
    <scope>NUCLEOTIDE SEQUENCE</scope>
    <source>
        <strain evidence="7">GSBS06</strain>
    </source>
</reference>
<gene>
    <name evidence="7" type="ORF">ASTO00021_LOCUS4634</name>
</gene>